<protein>
    <recommendedName>
        <fullName evidence="6">Acylamino-acid-releasing enzyme</fullName>
        <ecNumber evidence="5">3.4.19.1</ecNumber>
    </recommendedName>
    <alternativeName>
        <fullName evidence="11">Acyl-peptide hydrolase</fullName>
    </alternativeName>
    <alternativeName>
        <fullName evidence="10">Acylaminoacyl-peptidase</fullName>
    </alternativeName>
</protein>
<comment type="catalytic activity">
    <reaction evidence="1">
        <text>Cleavage of an N-acetyl or N-formyl amino acid from the N-terminus of a polypeptide.</text>
        <dbReference type="EC" id="3.4.19.1"/>
    </reaction>
</comment>
<dbReference type="GO" id="GO:0008242">
    <property type="term" value="F:omega peptidase activity"/>
    <property type="evidence" value="ECO:0007669"/>
    <property type="project" value="UniProtKB-EC"/>
</dbReference>
<dbReference type="SUPFAM" id="SSF53474">
    <property type="entry name" value="alpha/beta-Hydrolases"/>
    <property type="match status" value="1"/>
</dbReference>
<dbReference type="InterPro" id="IPR045550">
    <property type="entry name" value="AARE_N"/>
</dbReference>
<evidence type="ECO:0000256" key="7">
    <source>
        <dbReference type="ARBA" id="ARBA00022490"/>
    </source>
</evidence>
<reference evidence="15 16" key="1">
    <citation type="journal article" date="2017" name="Nat. Ecol. Evol.">
        <title>Scallop genome provides insights into evolution of bilaterian karyotype and development.</title>
        <authorList>
            <person name="Wang S."/>
            <person name="Zhang J."/>
            <person name="Jiao W."/>
            <person name="Li J."/>
            <person name="Xun X."/>
            <person name="Sun Y."/>
            <person name="Guo X."/>
            <person name="Huan P."/>
            <person name="Dong B."/>
            <person name="Zhang L."/>
            <person name="Hu X."/>
            <person name="Sun X."/>
            <person name="Wang J."/>
            <person name="Zhao C."/>
            <person name="Wang Y."/>
            <person name="Wang D."/>
            <person name="Huang X."/>
            <person name="Wang R."/>
            <person name="Lv J."/>
            <person name="Li Y."/>
            <person name="Zhang Z."/>
            <person name="Liu B."/>
            <person name="Lu W."/>
            <person name="Hui Y."/>
            <person name="Liang J."/>
            <person name="Zhou Z."/>
            <person name="Hou R."/>
            <person name="Li X."/>
            <person name="Liu Y."/>
            <person name="Li H."/>
            <person name="Ning X."/>
            <person name="Lin Y."/>
            <person name="Zhao L."/>
            <person name="Xing Q."/>
            <person name="Dou J."/>
            <person name="Li Y."/>
            <person name="Mao J."/>
            <person name="Guo H."/>
            <person name="Dou H."/>
            <person name="Li T."/>
            <person name="Mu C."/>
            <person name="Jiang W."/>
            <person name="Fu Q."/>
            <person name="Fu X."/>
            <person name="Miao Y."/>
            <person name="Liu J."/>
            <person name="Yu Q."/>
            <person name="Li R."/>
            <person name="Liao H."/>
            <person name="Li X."/>
            <person name="Kong Y."/>
            <person name="Jiang Z."/>
            <person name="Chourrout D."/>
            <person name="Li R."/>
            <person name="Bao Z."/>
        </authorList>
    </citation>
    <scope>NUCLEOTIDE SEQUENCE [LARGE SCALE GENOMIC DNA]</scope>
    <source>
        <strain evidence="15 16">PY_sf001</strain>
    </source>
</reference>
<evidence type="ECO:0000256" key="3">
    <source>
        <dbReference type="ARBA" id="ARBA00010040"/>
    </source>
</evidence>
<name>A0A210QSD0_MIZYE</name>
<evidence type="ECO:0000256" key="11">
    <source>
        <dbReference type="ARBA" id="ARBA00032596"/>
    </source>
</evidence>
<keyword evidence="7" id="KW-0963">Cytoplasm</keyword>
<evidence type="ECO:0000259" key="13">
    <source>
        <dbReference type="Pfam" id="PF00326"/>
    </source>
</evidence>
<feature type="domain" description="Acylamino-acid-releasing enzyme N-terminal" evidence="14">
    <location>
        <begin position="16"/>
        <end position="415"/>
    </location>
</feature>
<dbReference type="InterPro" id="IPR011042">
    <property type="entry name" value="6-blade_b-propeller_TolB-like"/>
</dbReference>
<dbReference type="InterPro" id="IPR029058">
    <property type="entry name" value="AB_hydrolase_fold"/>
</dbReference>
<evidence type="ECO:0000256" key="6">
    <source>
        <dbReference type="ARBA" id="ARBA00018421"/>
    </source>
</evidence>
<dbReference type="GO" id="GO:0004252">
    <property type="term" value="F:serine-type endopeptidase activity"/>
    <property type="evidence" value="ECO:0007669"/>
    <property type="project" value="InterPro"/>
</dbReference>
<dbReference type="Pfam" id="PF00326">
    <property type="entry name" value="Peptidase_S9"/>
    <property type="match status" value="1"/>
</dbReference>
<comment type="subunit">
    <text evidence="4">Homotetramer.</text>
</comment>
<evidence type="ECO:0000256" key="9">
    <source>
        <dbReference type="ARBA" id="ARBA00022990"/>
    </source>
</evidence>
<dbReference type="InterPro" id="IPR001375">
    <property type="entry name" value="Peptidase_S9_cat"/>
</dbReference>
<comment type="function">
    <text evidence="12">This enzyme catalyzes the hydrolysis of the N-terminal peptide bond of an N-acetylated peptide to generate an N-acetylated amino acid and a peptide with a free N-terminus. It preferentially cleaves off Ac-Ala, Ac-Met and Ac-Ser. Also, involved in the degradation of oxidized and glycated proteins.</text>
</comment>
<accession>A0A210QSD0</accession>
<dbReference type="PANTHER" id="PTHR42776:SF4">
    <property type="entry name" value="ACYLAMINO-ACID-RELEASING ENZYME"/>
    <property type="match status" value="1"/>
</dbReference>
<dbReference type="PROSITE" id="PS00708">
    <property type="entry name" value="PRO_ENDOPEP_SER"/>
    <property type="match status" value="1"/>
</dbReference>
<dbReference type="EMBL" id="NEDP02002179">
    <property type="protein sequence ID" value="OWF51650.1"/>
    <property type="molecule type" value="Genomic_DNA"/>
</dbReference>
<dbReference type="PANTHER" id="PTHR42776">
    <property type="entry name" value="SERINE PEPTIDASE S9 FAMILY MEMBER"/>
    <property type="match status" value="1"/>
</dbReference>
<dbReference type="GO" id="GO:0006508">
    <property type="term" value="P:proteolysis"/>
    <property type="evidence" value="ECO:0007669"/>
    <property type="project" value="InterPro"/>
</dbReference>
<dbReference type="FunFam" id="3.40.50.1820:FF:000043">
    <property type="entry name" value="acylamino-acid-releasing enzyme"/>
    <property type="match status" value="1"/>
</dbReference>
<dbReference type="AlphaFoldDB" id="A0A210QSD0"/>
<dbReference type="OrthoDB" id="416344at2759"/>
<keyword evidence="9" id="KW-0007">Acetylation</keyword>
<proteinExistence type="inferred from homology"/>
<dbReference type="STRING" id="6573.A0A210QSD0"/>
<keyword evidence="8" id="KW-0378">Hydrolase</keyword>
<organism evidence="15 16">
    <name type="scientific">Mizuhopecten yessoensis</name>
    <name type="common">Japanese scallop</name>
    <name type="synonym">Patinopecten yessoensis</name>
    <dbReference type="NCBI Taxonomy" id="6573"/>
    <lineage>
        <taxon>Eukaryota</taxon>
        <taxon>Metazoa</taxon>
        <taxon>Spiralia</taxon>
        <taxon>Lophotrochozoa</taxon>
        <taxon>Mollusca</taxon>
        <taxon>Bivalvia</taxon>
        <taxon>Autobranchia</taxon>
        <taxon>Pteriomorphia</taxon>
        <taxon>Pectinida</taxon>
        <taxon>Pectinoidea</taxon>
        <taxon>Pectinidae</taxon>
        <taxon>Mizuhopecten</taxon>
    </lineage>
</organism>
<dbReference type="Gene3D" id="3.40.50.1820">
    <property type="entry name" value="alpha/beta hydrolase"/>
    <property type="match status" value="1"/>
</dbReference>
<evidence type="ECO:0000313" key="15">
    <source>
        <dbReference type="EMBL" id="OWF51650.1"/>
    </source>
</evidence>
<dbReference type="Pfam" id="PF19283">
    <property type="entry name" value="APEH_N"/>
    <property type="match status" value="1"/>
</dbReference>
<evidence type="ECO:0000259" key="14">
    <source>
        <dbReference type="Pfam" id="PF19283"/>
    </source>
</evidence>
<evidence type="ECO:0000256" key="1">
    <source>
        <dbReference type="ARBA" id="ARBA00000721"/>
    </source>
</evidence>
<evidence type="ECO:0000256" key="10">
    <source>
        <dbReference type="ARBA" id="ARBA00032284"/>
    </source>
</evidence>
<sequence>MGHRVNKIVDVYRQLSRFPEPVSAWISNLSGKKQTILNTQWSQHDFERKEKVKFSRDYLLSGQGNVSVDFRSPNREISNELWNEESPSGSFRAIVKKVTKKDEDKYFIEVWEGTHKSQCIDTLAQSKHGKIYENDGQFGSFVWSYSEKSLLYIAEKKLPKSVSYFEREKADDDKGKKEEISRGTEHFYKDDWGEQLTGKHLSVICILDLESGDIRVLSDIPDDLFLGQACWAPSDSGVLFIGWDINPYRPGIIYCPIRKSFVYHLDFKSSVLKTVSEEGRSCRSVRVSPDQSKLVYLDNDIGGPHMQGSRLLMYDWATGDLNVLSDTVAAPAANEFPGLSLLGLPQRCWSADSRRVVTSSLWRSNVVGLVIDVQGKSITRITQGNKSFGVMDVNQDRIVFCCSSPNQPHYMAVAELPIGGSEAELTMTPIDGQPSPLTDSKYELLTLIPTDDRIHPKYGKMDYEAILIMPAEEKEKPPMIVFPHGGPHTAFPTSYLRYAAGFSACGFAVLMVNYRGSFGFGENNLRSLLGFIGDQDVKDVHAAAEAVVKSGRVDGSKVAAFGGSHGGFLTTHLLGQYPDFYRVGSCRNPVTNLTNMMGVTDIPDWVMVESGLPFDYTVVPDGEHLAQMLAKSPIAYIDQFKAPLQIMLGLDDRRVPPKQGEQFYKALRSRNIPTRLVTYEGNSHPIITTDAESDAFVNTITWFDTHLVHNK</sequence>
<dbReference type="InterPro" id="IPR002471">
    <property type="entry name" value="Pept_S9_AS"/>
</dbReference>
<dbReference type="Gene3D" id="2.120.10.30">
    <property type="entry name" value="TolB, C-terminal domain"/>
    <property type="match status" value="1"/>
</dbReference>
<evidence type="ECO:0000313" key="16">
    <source>
        <dbReference type="Proteomes" id="UP000242188"/>
    </source>
</evidence>
<evidence type="ECO:0000256" key="4">
    <source>
        <dbReference type="ARBA" id="ARBA00011881"/>
    </source>
</evidence>
<gene>
    <name evidence="15" type="ORF">KP79_PYT11713</name>
</gene>
<comment type="subcellular location">
    <subcellularLocation>
        <location evidence="2">Cytoplasm</location>
    </subcellularLocation>
</comment>
<evidence type="ECO:0000256" key="2">
    <source>
        <dbReference type="ARBA" id="ARBA00004496"/>
    </source>
</evidence>
<comment type="similarity">
    <text evidence="3">Belongs to the peptidase S9C family.</text>
</comment>
<keyword evidence="16" id="KW-1185">Reference proteome</keyword>
<evidence type="ECO:0000256" key="5">
    <source>
        <dbReference type="ARBA" id="ARBA00012917"/>
    </source>
</evidence>
<evidence type="ECO:0000256" key="8">
    <source>
        <dbReference type="ARBA" id="ARBA00022801"/>
    </source>
</evidence>
<comment type="caution">
    <text evidence="15">The sequence shown here is derived from an EMBL/GenBank/DDBJ whole genome shotgun (WGS) entry which is preliminary data.</text>
</comment>
<feature type="domain" description="Peptidase S9 prolyl oligopeptidase catalytic" evidence="13">
    <location>
        <begin position="502"/>
        <end position="707"/>
    </location>
</feature>
<evidence type="ECO:0000256" key="12">
    <source>
        <dbReference type="ARBA" id="ARBA00045885"/>
    </source>
</evidence>
<dbReference type="GO" id="GO:0005737">
    <property type="term" value="C:cytoplasm"/>
    <property type="evidence" value="ECO:0007669"/>
    <property type="project" value="UniProtKB-SubCell"/>
</dbReference>
<dbReference type="EC" id="3.4.19.1" evidence="5"/>
<dbReference type="Proteomes" id="UP000242188">
    <property type="component" value="Unassembled WGS sequence"/>
</dbReference>
<dbReference type="SUPFAM" id="SSF82171">
    <property type="entry name" value="DPP6 N-terminal domain-like"/>
    <property type="match status" value="1"/>
</dbReference>